<evidence type="ECO:0000313" key="1">
    <source>
        <dbReference type="EMBL" id="VDH91211.1"/>
    </source>
</evidence>
<feature type="non-terminal residue" evidence="1">
    <location>
        <position position="1"/>
    </location>
</feature>
<dbReference type="AlphaFoldDB" id="A0A8B6BK21"/>
<protein>
    <submittedName>
        <fullName evidence="1">Uncharacterized protein</fullName>
    </submittedName>
</protein>
<feature type="non-terminal residue" evidence="1">
    <location>
        <position position="139"/>
    </location>
</feature>
<name>A0A8B6BK21_MYTGA</name>
<dbReference type="EMBL" id="UYJE01000216">
    <property type="protein sequence ID" value="VDH91211.1"/>
    <property type="molecule type" value="Genomic_DNA"/>
</dbReference>
<evidence type="ECO:0000313" key="2">
    <source>
        <dbReference type="Proteomes" id="UP000596742"/>
    </source>
</evidence>
<organism evidence="1 2">
    <name type="scientific">Mytilus galloprovincialis</name>
    <name type="common">Mediterranean mussel</name>
    <dbReference type="NCBI Taxonomy" id="29158"/>
    <lineage>
        <taxon>Eukaryota</taxon>
        <taxon>Metazoa</taxon>
        <taxon>Spiralia</taxon>
        <taxon>Lophotrochozoa</taxon>
        <taxon>Mollusca</taxon>
        <taxon>Bivalvia</taxon>
        <taxon>Autobranchia</taxon>
        <taxon>Pteriomorphia</taxon>
        <taxon>Mytilida</taxon>
        <taxon>Mytiloidea</taxon>
        <taxon>Mytilidae</taxon>
        <taxon>Mytilinae</taxon>
        <taxon>Mytilus</taxon>
    </lineage>
</organism>
<comment type="caution">
    <text evidence="1">The sequence shown here is derived from an EMBL/GenBank/DDBJ whole genome shotgun (WGS) entry which is preliminary data.</text>
</comment>
<dbReference type="OrthoDB" id="10504066at2759"/>
<proteinExistence type="predicted"/>
<reference evidence="1" key="1">
    <citation type="submission" date="2018-11" db="EMBL/GenBank/DDBJ databases">
        <authorList>
            <person name="Alioto T."/>
            <person name="Alioto T."/>
        </authorList>
    </citation>
    <scope>NUCLEOTIDE SEQUENCE</scope>
</reference>
<sequence>LGLIHCASNPHDDIDNTNICQNHLNLIHQISANRRRKQSCEIPASINAHKKLSRSKRTAISADRKIGVEHVPIIYGNTGYVLPVGTAICRRCRRKLLPSQHTDITDEIQIEDYTEPAVEFDLDNEWKSGGLSSKETTEE</sequence>
<dbReference type="Proteomes" id="UP000596742">
    <property type="component" value="Unassembled WGS sequence"/>
</dbReference>
<gene>
    <name evidence="1" type="ORF">MGAL_10B021601</name>
</gene>
<keyword evidence="2" id="KW-1185">Reference proteome</keyword>
<accession>A0A8B6BK21</accession>